<protein>
    <submittedName>
        <fullName evidence="2">Uncharacterized protein</fullName>
    </submittedName>
</protein>
<reference evidence="2 3" key="1">
    <citation type="submission" date="2019-11" db="EMBL/GenBank/DDBJ databases">
        <title>Whole genome sequence of Oryza granulata.</title>
        <authorList>
            <person name="Li W."/>
        </authorList>
    </citation>
    <scope>NUCLEOTIDE SEQUENCE [LARGE SCALE GENOMIC DNA]</scope>
    <source>
        <strain evidence="3">cv. Menghai</strain>
        <tissue evidence="2">Leaf</tissue>
    </source>
</reference>
<evidence type="ECO:0000313" key="3">
    <source>
        <dbReference type="Proteomes" id="UP000479710"/>
    </source>
</evidence>
<accession>A0A6G1DKA1</accession>
<keyword evidence="3" id="KW-1185">Reference proteome</keyword>
<dbReference type="EMBL" id="SPHZ02000006">
    <property type="protein sequence ID" value="KAF0912163.1"/>
    <property type="molecule type" value="Genomic_DNA"/>
</dbReference>
<feature type="region of interest" description="Disordered" evidence="1">
    <location>
        <begin position="24"/>
        <end position="46"/>
    </location>
</feature>
<organism evidence="2 3">
    <name type="scientific">Oryza meyeriana var. granulata</name>
    <dbReference type="NCBI Taxonomy" id="110450"/>
    <lineage>
        <taxon>Eukaryota</taxon>
        <taxon>Viridiplantae</taxon>
        <taxon>Streptophyta</taxon>
        <taxon>Embryophyta</taxon>
        <taxon>Tracheophyta</taxon>
        <taxon>Spermatophyta</taxon>
        <taxon>Magnoliopsida</taxon>
        <taxon>Liliopsida</taxon>
        <taxon>Poales</taxon>
        <taxon>Poaceae</taxon>
        <taxon>BOP clade</taxon>
        <taxon>Oryzoideae</taxon>
        <taxon>Oryzeae</taxon>
        <taxon>Oryzinae</taxon>
        <taxon>Oryza</taxon>
        <taxon>Oryza meyeriana</taxon>
    </lineage>
</organism>
<dbReference type="Proteomes" id="UP000479710">
    <property type="component" value="Unassembled WGS sequence"/>
</dbReference>
<sequence length="75" mass="7835">MCGGLLSGVGAAYGHIQWPALGEARRQPECDAASRSAPGDGSGLALGGNWHMTLRWRLPSTRPSQGSRHHAASRG</sequence>
<gene>
    <name evidence="2" type="ORF">E2562_013051</name>
</gene>
<proteinExistence type="predicted"/>
<dbReference type="AlphaFoldDB" id="A0A6G1DKA1"/>
<evidence type="ECO:0000313" key="2">
    <source>
        <dbReference type="EMBL" id="KAF0912163.1"/>
    </source>
</evidence>
<evidence type="ECO:0000256" key="1">
    <source>
        <dbReference type="SAM" id="MobiDB-lite"/>
    </source>
</evidence>
<name>A0A6G1DKA1_9ORYZ</name>
<comment type="caution">
    <text evidence="2">The sequence shown here is derived from an EMBL/GenBank/DDBJ whole genome shotgun (WGS) entry which is preliminary data.</text>
</comment>